<feature type="compositionally biased region" description="Basic residues" evidence="2">
    <location>
        <begin position="179"/>
        <end position="189"/>
    </location>
</feature>
<reference evidence="4" key="1">
    <citation type="submission" date="2017-03" db="EMBL/GenBank/DDBJ databases">
        <title>Genomes of endolithic fungi from Antarctica.</title>
        <authorList>
            <person name="Coleine C."/>
            <person name="Masonjones S."/>
            <person name="Stajich J.E."/>
        </authorList>
    </citation>
    <scope>NUCLEOTIDE SEQUENCE [LARGE SCALE GENOMIC DNA]</scope>
    <source>
        <strain evidence="4">CCFEE 5527</strain>
    </source>
</reference>
<dbReference type="PANTHER" id="PTHR14778:SF2">
    <property type="entry name" value="KINETOCHORE-ASSOCIATED PROTEIN DSN1 HOMOLOG"/>
    <property type="match status" value="1"/>
</dbReference>
<dbReference type="InParanoid" id="A0A1V8S9M9"/>
<feature type="compositionally biased region" description="Polar residues" evidence="2">
    <location>
        <begin position="404"/>
        <end position="425"/>
    </location>
</feature>
<feature type="coiled-coil region" evidence="1">
    <location>
        <begin position="372"/>
        <end position="399"/>
    </location>
</feature>
<dbReference type="STRING" id="1507870.A0A1V8S9M9"/>
<protein>
    <recommendedName>
        <fullName evidence="5">Kinetochore protein mis13</fullName>
    </recommendedName>
</protein>
<gene>
    <name evidence="3" type="ORF">B0A48_18229</name>
</gene>
<dbReference type="OrthoDB" id="3364649at2759"/>
<dbReference type="GO" id="GO:0051301">
    <property type="term" value="P:cell division"/>
    <property type="evidence" value="ECO:0007669"/>
    <property type="project" value="InterPro"/>
</dbReference>
<keyword evidence="4" id="KW-1185">Reference proteome</keyword>
<feature type="region of interest" description="Disordered" evidence="2">
    <location>
        <begin position="403"/>
        <end position="425"/>
    </location>
</feature>
<accession>A0A1V8S9M9</accession>
<dbReference type="Pfam" id="PF08202">
    <property type="entry name" value="MIS13"/>
    <property type="match status" value="1"/>
</dbReference>
<dbReference type="InterPro" id="IPR013218">
    <property type="entry name" value="Dsn1/Mis13"/>
</dbReference>
<dbReference type="PANTHER" id="PTHR14778">
    <property type="entry name" value="KINETOCHORE-ASSOCIATED PROTEIN DSN1 HOMOLOG"/>
    <property type="match status" value="1"/>
</dbReference>
<sequence>MSMVVTRSPLTTIAMNGGSHAPKRRSARLSAEGVDENGSSEPPAKKVKVNGAADEGGEGTAVGKKRSRKKVYDQDEDGFVFTKGKKAKAVKEPVVRNSTAEEVTVSLGTAPATANGTEHAKSQPPAAEPEPVAAAAPKPAPKKVRRGLPATPEREAASKNTFRKSRRLSDEGDASSPHKAAHARSHAKHDRSPSPAFRPVTVEKKRRKLAERAEEEEKTTRIALPFADTPIITRNKDMRKAGGETSRRSSSGMRGKRVSSLLDEGRGNALPHAEVATTEFYKHISADLTEPRRMRVLLGWCGSRALPPKPEAPKDKSTEAQAEFQALQSARVIQEELSLDLVSNGTLSDWFSRDENSELPLVPLRKKPNPRNVANAAKAEELEHELERLRKERNAWDSLIASAVKQTNPRDPQSSPSNTPKASNVAESGIFSPINADLIDSPDRAVLAQLQQSDSTTAHDALQKRLQNVSANLEFSIDCFAENVHALSSSRSTAESLAERNLKEAAEVLEGRENTRRAAGAVNGVPQPSAMDALRGLARVLNGRR</sequence>
<evidence type="ECO:0008006" key="5">
    <source>
        <dbReference type="Google" id="ProtNLM"/>
    </source>
</evidence>
<feature type="region of interest" description="Disordered" evidence="2">
    <location>
        <begin position="86"/>
        <end position="258"/>
    </location>
</feature>
<feature type="region of interest" description="Disordered" evidence="2">
    <location>
        <begin position="1"/>
        <end position="71"/>
    </location>
</feature>
<proteinExistence type="predicted"/>
<feature type="compositionally biased region" description="Basic and acidic residues" evidence="2">
    <location>
        <begin position="234"/>
        <end position="247"/>
    </location>
</feature>
<dbReference type="GO" id="GO:0007059">
    <property type="term" value="P:chromosome segregation"/>
    <property type="evidence" value="ECO:0007669"/>
    <property type="project" value="InterPro"/>
</dbReference>
<dbReference type="EMBL" id="NAJO01000083">
    <property type="protein sequence ID" value="OQN95630.1"/>
    <property type="molecule type" value="Genomic_DNA"/>
</dbReference>
<keyword evidence="1" id="KW-0175">Coiled coil</keyword>
<dbReference type="GO" id="GO:0000444">
    <property type="term" value="C:MIS12/MIND type complex"/>
    <property type="evidence" value="ECO:0007669"/>
    <property type="project" value="InterPro"/>
</dbReference>
<evidence type="ECO:0000256" key="2">
    <source>
        <dbReference type="SAM" id="MobiDB-lite"/>
    </source>
</evidence>
<evidence type="ECO:0000256" key="1">
    <source>
        <dbReference type="SAM" id="Coils"/>
    </source>
</evidence>
<organism evidence="3 4">
    <name type="scientific">Cryoendolithus antarcticus</name>
    <dbReference type="NCBI Taxonomy" id="1507870"/>
    <lineage>
        <taxon>Eukaryota</taxon>
        <taxon>Fungi</taxon>
        <taxon>Dikarya</taxon>
        <taxon>Ascomycota</taxon>
        <taxon>Pezizomycotina</taxon>
        <taxon>Dothideomycetes</taxon>
        <taxon>Dothideomycetidae</taxon>
        <taxon>Cladosporiales</taxon>
        <taxon>Cladosporiaceae</taxon>
        <taxon>Cryoendolithus</taxon>
    </lineage>
</organism>
<evidence type="ECO:0000313" key="4">
    <source>
        <dbReference type="Proteomes" id="UP000192596"/>
    </source>
</evidence>
<dbReference type="Proteomes" id="UP000192596">
    <property type="component" value="Unassembled WGS sequence"/>
</dbReference>
<comment type="caution">
    <text evidence="3">The sequence shown here is derived from an EMBL/GenBank/DDBJ whole genome shotgun (WGS) entry which is preliminary data.</text>
</comment>
<evidence type="ECO:0000313" key="3">
    <source>
        <dbReference type="EMBL" id="OQN95630.1"/>
    </source>
</evidence>
<dbReference type="AlphaFoldDB" id="A0A1V8S9M9"/>
<name>A0A1V8S9M9_9PEZI</name>